<evidence type="ECO:0000313" key="5">
    <source>
        <dbReference type="Proteomes" id="UP001597520"/>
    </source>
</evidence>
<proteinExistence type="predicted"/>
<dbReference type="RefSeq" id="WP_380714329.1">
    <property type="nucleotide sequence ID" value="NZ_JBHUML010000006.1"/>
</dbReference>
<dbReference type="Proteomes" id="UP001597520">
    <property type="component" value="Unassembled WGS sequence"/>
</dbReference>
<accession>A0ABW5T658</accession>
<feature type="chain" id="PRO_5047187906" evidence="2">
    <location>
        <begin position="27"/>
        <end position="1531"/>
    </location>
</feature>
<organism evidence="4 5">
    <name type="scientific">Salibacterium lacus</name>
    <dbReference type="NCBI Taxonomy" id="1898109"/>
    <lineage>
        <taxon>Bacteria</taxon>
        <taxon>Bacillati</taxon>
        <taxon>Bacillota</taxon>
        <taxon>Bacilli</taxon>
        <taxon>Bacillales</taxon>
        <taxon>Bacillaceae</taxon>
    </lineage>
</organism>
<sequence length="1531" mass="164272">MAYQPKSYRRFLASSVSAAVVASAAAAVPADVQQADAAESFSDVSNDYWASESIQRLADEGIINGYPDGTYGPGEEINRGQVASLLVKAFDLETNENAESSYDDLNDDSYFTPVAEAVTEAGYITGREDGTMFAPGMELSREQMATILVRAFNLEPKEDSDANVADLDEANASHQENIQILADYDITSTENNMFNPKETVNRAQFATFLDRALEVQEPLEIANVSTLTGDGHVLSVEFTRPYREDIDASDVRIAESDSGERKGVESVRLAPDGLSAEVTLYDDTSDNAPDEIPEGVQHDIQVGDLETTFTRDSFLNDDDNARVTSVNDDDREFTVTYNEDNGDGDETSVTLDVPEDSDFNFQQALGHEISVWYDGDNNLTNYELIQHEDTVNTAIEVTANDEIETVDGGDAHDLADDVTFIVNDGSDDEIVAEGTDEVEEEGLVNEEYDYSKVIFNDNGDVERVYAYNFNEDPILTESVDGSLVIGKDNNELDLEDYRVVKDGQQIAAEDVQEGDVVYFNEDAYDGDGFAVVSTNTMTGEIDSIFDDSFDVDGTNYSYENDAIGNVQYLDDEGEFANLDEDAAEELQAAGEVTLYTNFKGDLVYVTGDVEDVEQSYDAFYLQGQPTSYVSSSGDDMVELEGVNAEGNSYLYEFAPDSLEEITVQTSDGEVVYETDENYPETETEIDEFALATGSADNPSLIDQNSGPISEDTFLVALDGDGNIINDEAITPLSAYVSDIGSSDYTNNLINVGEDENGNVQNLEFFDNVETLEEEIDEDSDYANGNLLEDDTLVYDVSDADEEYTDPDEDDVSITTWGDLKENGVDVSADSAAVYSDEDDRATHLVTYEDVISDGEEYTAVIKDIQTSDGDVVRADVLVNGEEVSYDVNDVDSNVSEGDVVEIEVNDANDLITGFNDLGARIETGTVQEGGVSVSDNEVTLDSGETFELANDGAVYDASDNDADDYSVENLRDIEDGDSITVAKPSDNSSFADAFVITGEDDTETGGGDVETDGEVTYINPGSWSDSSDVVVEVEDDEGNFVEYSRADGDMSSSVASFLYNNQGVIDGSDIQFSFNDNDDISGVSALSLNEDNASANLTIPASAAFDGLVVEGNENEVQNVTVEADNVTIRHTVMNDLTVNGDDFTSEENTINGNLTVKGSDSEFNTTINGNVTVDGSASFSNVEFASSTTIDGSGSVTLDGTVGDLDATNVNVEDNDVDFAGVEDEDFSNEYQGEVNQDTVDAAFNQLDGMGTQEVTEDTNVITFAESVLEENNISDVSVAVDSGAANSDGELNGSTGDTGQSVTYQLSAGDVTQTATVNFDIVAGGVSQASSVTLNSNEVVTPSANDVTVDISGLADENNNNIDGDFAVAIEEQSGTIPTPSSQSPVTFSGGDATGITFSNVNFENVEDGTYTFDVTVDDVKVGEVDVEVDGTNPEITTVDQSTSGDQAIAFESSEAIDNVNNFTSDSGNASLASSFSSGNENATVEIDTAVSDNDEVNFTVIDMAGNETDFVATWDATASEWTVDESAN</sequence>
<feature type="domain" description="SLH" evidence="3">
    <location>
        <begin position="37"/>
        <end position="100"/>
    </location>
</feature>
<dbReference type="PROSITE" id="PS51318">
    <property type="entry name" value="TAT"/>
    <property type="match status" value="1"/>
</dbReference>
<evidence type="ECO:0000256" key="1">
    <source>
        <dbReference type="ARBA" id="ARBA00022729"/>
    </source>
</evidence>
<protein>
    <submittedName>
        <fullName evidence="4">S-layer homology domain-containing protein</fullName>
    </submittedName>
</protein>
<keyword evidence="5" id="KW-1185">Reference proteome</keyword>
<dbReference type="InterPro" id="IPR051465">
    <property type="entry name" value="Cell_Envelope_Struct_Comp"/>
</dbReference>
<evidence type="ECO:0000313" key="4">
    <source>
        <dbReference type="EMBL" id="MFD2707008.1"/>
    </source>
</evidence>
<evidence type="ECO:0000256" key="2">
    <source>
        <dbReference type="SAM" id="SignalP"/>
    </source>
</evidence>
<comment type="caution">
    <text evidence="4">The sequence shown here is derived from an EMBL/GenBank/DDBJ whole genome shotgun (WGS) entry which is preliminary data.</text>
</comment>
<dbReference type="PANTHER" id="PTHR43308:SF1">
    <property type="entry name" value="OUTER MEMBRANE PROTEIN ALPHA"/>
    <property type="match status" value="1"/>
</dbReference>
<dbReference type="Pfam" id="PF00395">
    <property type="entry name" value="SLH"/>
    <property type="match status" value="3"/>
</dbReference>
<reference evidence="5" key="1">
    <citation type="journal article" date="2019" name="Int. J. Syst. Evol. Microbiol.">
        <title>The Global Catalogue of Microorganisms (GCM) 10K type strain sequencing project: providing services to taxonomists for standard genome sequencing and annotation.</title>
        <authorList>
            <consortium name="The Broad Institute Genomics Platform"/>
            <consortium name="The Broad Institute Genome Sequencing Center for Infectious Disease"/>
            <person name="Wu L."/>
            <person name="Ma J."/>
        </authorList>
    </citation>
    <scope>NUCLEOTIDE SEQUENCE [LARGE SCALE GENOMIC DNA]</scope>
    <source>
        <strain evidence="5">KCTC 33792</strain>
    </source>
</reference>
<feature type="domain" description="SLH" evidence="3">
    <location>
        <begin position="164"/>
        <end position="223"/>
    </location>
</feature>
<name>A0ABW5T658_9BACI</name>
<feature type="signal peptide" evidence="2">
    <location>
        <begin position="1"/>
        <end position="26"/>
    </location>
</feature>
<dbReference type="PANTHER" id="PTHR43308">
    <property type="entry name" value="OUTER MEMBRANE PROTEIN ALPHA-RELATED"/>
    <property type="match status" value="1"/>
</dbReference>
<dbReference type="InterPro" id="IPR006311">
    <property type="entry name" value="TAT_signal"/>
</dbReference>
<gene>
    <name evidence="4" type="ORF">ACFSUB_16250</name>
</gene>
<dbReference type="PROSITE" id="PS51272">
    <property type="entry name" value="SLH"/>
    <property type="match status" value="3"/>
</dbReference>
<dbReference type="EMBL" id="JBHUML010000006">
    <property type="protein sequence ID" value="MFD2707008.1"/>
    <property type="molecule type" value="Genomic_DNA"/>
</dbReference>
<dbReference type="InterPro" id="IPR001119">
    <property type="entry name" value="SLH_dom"/>
</dbReference>
<evidence type="ECO:0000259" key="3">
    <source>
        <dbReference type="PROSITE" id="PS51272"/>
    </source>
</evidence>
<keyword evidence="1 2" id="KW-0732">Signal</keyword>
<feature type="domain" description="SLH" evidence="3">
    <location>
        <begin position="101"/>
        <end position="162"/>
    </location>
</feature>